<proteinExistence type="inferred from homology"/>
<comment type="similarity">
    <text evidence="2">Belongs to the LplA family.</text>
</comment>
<organism evidence="4 5">
    <name type="scientific">Strongylocentrotus purpuratus</name>
    <name type="common">Purple sea urchin</name>
    <dbReference type="NCBI Taxonomy" id="7668"/>
    <lineage>
        <taxon>Eukaryota</taxon>
        <taxon>Metazoa</taxon>
        <taxon>Echinodermata</taxon>
        <taxon>Eleutherozoa</taxon>
        <taxon>Echinozoa</taxon>
        <taxon>Echinoidea</taxon>
        <taxon>Euechinoidea</taxon>
        <taxon>Echinacea</taxon>
        <taxon>Camarodonta</taxon>
        <taxon>Echinidea</taxon>
        <taxon>Strongylocentrotidae</taxon>
        <taxon>Strongylocentrotus</taxon>
    </lineage>
</organism>
<keyword evidence="5" id="KW-1185">Reference proteome</keyword>
<dbReference type="CDD" id="cd16443">
    <property type="entry name" value="LplA"/>
    <property type="match status" value="1"/>
</dbReference>
<comment type="pathway">
    <text evidence="1">Protein modification; protein lipoylation via exogenous pathway; protein N(6)-(lipoyl)lysine from lipoate: step 2/2.</text>
</comment>
<dbReference type="PANTHER" id="PTHR12561:SF3">
    <property type="entry name" value="LIPOYLTRANSFERASE 1, MITOCHONDRIAL"/>
    <property type="match status" value="1"/>
</dbReference>
<accession>A0A7M7P4W8</accession>
<reference evidence="4" key="2">
    <citation type="submission" date="2021-01" db="UniProtKB">
        <authorList>
            <consortium name="EnsemblMetazoa"/>
        </authorList>
    </citation>
    <scope>IDENTIFICATION</scope>
</reference>
<evidence type="ECO:0000259" key="3">
    <source>
        <dbReference type="PROSITE" id="PS51733"/>
    </source>
</evidence>
<dbReference type="Gene3D" id="3.30.930.10">
    <property type="entry name" value="Bira Bifunctional Protein, Domain 2"/>
    <property type="match status" value="1"/>
</dbReference>
<dbReference type="OMA" id="RYQNWDW"/>
<dbReference type="GO" id="GO:0009249">
    <property type="term" value="P:protein lipoylation"/>
    <property type="evidence" value="ECO:0007669"/>
    <property type="project" value="InterPro"/>
</dbReference>
<dbReference type="AlphaFoldDB" id="A0A7M7P4W8"/>
<dbReference type="GeneID" id="100888139"/>
<dbReference type="FunFam" id="3.30.930.10:FF:000045">
    <property type="entry name" value="lipoyltransferase 1, mitochondrial"/>
    <property type="match status" value="1"/>
</dbReference>
<name>A0A7M7P4W8_STRPU</name>
<dbReference type="InterPro" id="IPR004562">
    <property type="entry name" value="LipoylTrfase_LipoateP_Ligase"/>
</dbReference>
<dbReference type="Pfam" id="PF21948">
    <property type="entry name" value="LplA-B_cat"/>
    <property type="match status" value="1"/>
</dbReference>
<dbReference type="Gene3D" id="3.30.390.50">
    <property type="entry name" value="CO dehydrogenase flavoprotein, C-terminal domain"/>
    <property type="match status" value="1"/>
</dbReference>
<dbReference type="RefSeq" id="XP_030845479.1">
    <property type="nucleotide sequence ID" value="XM_030989619.1"/>
</dbReference>
<evidence type="ECO:0000313" key="5">
    <source>
        <dbReference type="Proteomes" id="UP000007110"/>
    </source>
</evidence>
<dbReference type="SUPFAM" id="SSF55681">
    <property type="entry name" value="Class II aaRS and biotin synthetases"/>
    <property type="match status" value="1"/>
</dbReference>
<dbReference type="KEGG" id="spu:100888139"/>
<dbReference type="InterPro" id="IPR004143">
    <property type="entry name" value="BPL_LPL_catalytic"/>
</dbReference>
<dbReference type="PROSITE" id="PS51733">
    <property type="entry name" value="BPL_LPL_CATALYTIC"/>
    <property type="match status" value="1"/>
</dbReference>
<evidence type="ECO:0000313" key="4">
    <source>
        <dbReference type="EnsemblMetazoa" id="XP_030845479"/>
    </source>
</evidence>
<protein>
    <recommendedName>
        <fullName evidence="3">BPL/LPL catalytic domain-containing protein</fullName>
    </recommendedName>
</protein>
<sequence>MAFHSLRIGRYMTPCLGNMLMKNRPLTFAYTKRTLRLHQHDTQEEPEKIPDKDKVKGLVYVSTSTDVHANLALEDWIYNNTDLSDTSLMMLWRNDPCVVIGRHQNPWAEVNLRLLWSSKVKLARRRSGGGTVYHDLGNLNVSFFSTRERYDRTRNLNLISRALKRNWPRLSVSVNERDDIIVDNFFKVSGTSSKLGRKIAYHHCTLLHSVNTLRLQEMLHVSKKGLNSRATPSIPSKVKNLGDIEPAICHESLLKCITNEFYRQHEPFKEAQVYKVDPTDEETWKGIPAMSEDLKSWDWVYGKTPRFSVTETRGAIKVTVHVHQATIEGVIVEAPPGWMHIDKVQTFTEHMKGQYFWSDNVADALSVYLSTTESDAETLRQYRLLSSMIRDAAS</sequence>
<reference evidence="5" key="1">
    <citation type="submission" date="2015-02" db="EMBL/GenBank/DDBJ databases">
        <title>Genome sequencing for Strongylocentrotus purpuratus.</title>
        <authorList>
            <person name="Murali S."/>
            <person name="Liu Y."/>
            <person name="Vee V."/>
            <person name="English A."/>
            <person name="Wang M."/>
            <person name="Skinner E."/>
            <person name="Han Y."/>
            <person name="Muzny D.M."/>
            <person name="Worley K.C."/>
            <person name="Gibbs R.A."/>
        </authorList>
    </citation>
    <scope>NUCLEOTIDE SEQUENCE</scope>
</reference>
<evidence type="ECO:0000256" key="2">
    <source>
        <dbReference type="ARBA" id="ARBA00008242"/>
    </source>
</evidence>
<dbReference type="UniPathway" id="UPA00537">
    <property type="reaction ID" value="UER00595"/>
</dbReference>
<evidence type="ECO:0000256" key="1">
    <source>
        <dbReference type="ARBA" id="ARBA00005085"/>
    </source>
</evidence>
<dbReference type="EnsemblMetazoa" id="XM_030989619">
    <property type="protein sequence ID" value="XP_030845479"/>
    <property type="gene ID" value="LOC100888139"/>
</dbReference>
<dbReference type="CTD" id="51601"/>
<dbReference type="InterPro" id="IPR045864">
    <property type="entry name" value="aa-tRNA-synth_II/BPL/LPL"/>
</dbReference>
<dbReference type="PANTHER" id="PTHR12561">
    <property type="entry name" value="LIPOATE-PROTEIN LIGASE"/>
    <property type="match status" value="1"/>
</dbReference>
<dbReference type="NCBIfam" id="TIGR00545">
    <property type="entry name" value="lipoyltrans"/>
    <property type="match status" value="1"/>
</dbReference>
<dbReference type="Proteomes" id="UP000007110">
    <property type="component" value="Unassembled WGS sequence"/>
</dbReference>
<feature type="domain" description="BPL/LPL catalytic" evidence="3">
    <location>
        <begin position="83"/>
        <end position="269"/>
    </location>
</feature>